<dbReference type="Gene3D" id="3.90.70.10">
    <property type="entry name" value="Cysteine proteinases"/>
    <property type="match status" value="2"/>
</dbReference>
<gene>
    <name evidence="7" type="ORF">RIMI_LOCUS2845780</name>
</gene>
<dbReference type="InterPro" id="IPR038765">
    <property type="entry name" value="Papain-like_cys_pep_sf"/>
</dbReference>
<feature type="compositionally biased region" description="Polar residues" evidence="5">
    <location>
        <begin position="1200"/>
        <end position="1212"/>
    </location>
</feature>
<evidence type="ECO:0000313" key="8">
    <source>
        <dbReference type="Proteomes" id="UP001176940"/>
    </source>
</evidence>
<feature type="compositionally biased region" description="Low complexity" evidence="5">
    <location>
        <begin position="1006"/>
        <end position="1019"/>
    </location>
</feature>
<accession>A0ABN9KW84</accession>
<dbReference type="PANTHER" id="PTHR21646">
    <property type="entry name" value="UBIQUITIN CARBOXYL-TERMINAL HYDROLASE"/>
    <property type="match status" value="1"/>
</dbReference>
<dbReference type="EC" id="3.4.19.12" evidence="2"/>
<dbReference type="InterPro" id="IPR001394">
    <property type="entry name" value="Peptidase_C19_UCH"/>
</dbReference>
<feature type="region of interest" description="Disordered" evidence="5">
    <location>
        <begin position="970"/>
        <end position="1245"/>
    </location>
</feature>
<dbReference type="Proteomes" id="UP001176940">
    <property type="component" value="Unassembled WGS sequence"/>
</dbReference>
<dbReference type="InterPro" id="IPR028889">
    <property type="entry name" value="USP"/>
</dbReference>
<dbReference type="Pfam" id="PF00443">
    <property type="entry name" value="UCH"/>
    <property type="match status" value="1"/>
</dbReference>
<keyword evidence="3" id="KW-0645">Protease</keyword>
<feature type="compositionally biased region" description="Basic and acidic residues" evidence="5">
    <location>
        <begin position="1166"/>
        <end position="1179"/>
    </location>
</feature>
<dbReference type="EMBL" id="CAUEEQ010004113">
    <property type="protein sequence ID" value="CAJ0926672.1"/>
    <property type="molecule type" value="Genomic_DNA"/>
</dbReference>
<dbReference type="PANTHER" id="PTHR21646:SF20">
    <property type="entry name" value="UBIQUITIN CARBOXYL-TERMINAL HYDROLASE 43"/>
    <property type="match status" value="1"/>
</dbReference>
<dbReference type="PROSITE" id="PS50235">
    <property type="entry name" value="USP_3"/>
    <property type="match status" value="1"/>
</dbReference>
<feature type="region of interest" description="Disordered" evidence="5">
    <location>
        <begin position="54"/>
        <end position="113"/>
    </location>
</feature>
<evidence type="ECO:0000256" key="3">
    <source>
        <dbReference type="ARBA" id="ARBA00022670"/>
    </source>
</evidence>
<sequence length="1245" mass="137257">MEEQHKATKDKSQGSKKLFRSKSLRSVGNFMQRIIKTLSNLSHLVDAERNNLYTEDDDGGFTQKTHPGEGKGSGQEDYRVVQGGDSNNNLGKAHTLAKGQERTSFSSEEKVPGVQGLKNHGNTCFMNAVVQCLSNTDLLAEYLGMEQFRMELNRTKGHEGLQKGSAEETSPAGRGEVTERLASLVRGLWTLEYTPQLSVDFKFRLISHLPHDQGYPTRFRLLGDHLFFLFQNVVAKYGSQFRGNSQHDALEFLLWLLDRVHEDLNSPSQKPKNSVKLPPSSKKCPPCYNVPHSGPFLAITSPIMSPFRDTCSCGTGPLLIGSAIGIRVPDAASSPPGSDHGSVGSAPTSPIDIGQSFVYKSIFKHNTDLPSPVRTATNRVTLSTPSSAFPCPFLYDRQGKALNVILVFQSKQQRFLRVGLAVPLFGTIASLRQMVADLGKVPSDQVILVELQSSGFQRSFSDDEDLNTIAEGDPLYAIQAPPPLNKLSASSRSSGYPHSLPSSPRCFNQDAAKLPGSGSVSSEVLSSSSKLLLLLCNLESGNHQAVRFGPPLILQEDRAVSWDQLQQNIVGKIRYLMRSEANPPSGGVIFNIRVVGAPVSSCYLSSKDARPLQHPSVSRALQLCGAGGPPHVKLAIEWEPRSKDRLFGRIQEEVVQDDESVRSQQLDHQQQVCTLDECFQLYTKEEQLAPDDAWRCPHCKILQQGTVKLSLWTLPDILIIHLKRFRQVGGRRNKLSTLVRFPLAGMDMAPHVVKRGQGNKRPLGQWSSWKQPPCQLENGHLDVLYDLYAVCNHHGSLQGGHYTAYCRNSLDARWYSYDDNNVEHVLEDDVCTQGAYLLFYQKRNAIPVWSASSSVKGSTSSTMSDHWVLRLNGSKRESLVSWATTNCTPVPKIPDSPIFLETEKNMEKGSKSFVRGAKGRSASMRVSSVSKIKLSISKAMPLRWSFGSKDKAKPETRELVEYLESGRRPKYTNEPIVPVMTKPEKTSNGIPPNLTQSTSHSANGTSSASGQSRALSSSSKTDTLRGKPKERLAHQDSTVQAGKGAVSAQSQSKDSTSNSNGLMDINCSASNNAVKVKASSGQKGEINQRHHTKVGDHRLDKTKLSDVDSEGKSTKMRTNLQRKEPRWQTGSETPTPSELHNSISRTSLSNGVVVDDGRTSGTLPRRQREDNKSKMDIRRAHSSSNVQTKAEWTMKRSATLYRNGSAPHQPTRQMAAEKASSSTLQRMKYQTSSLGRKKTVPESSF</sequence>
<proteinExistence type="predicted"/>
<feature type="compositionally biased region" description="Polar residues" evidence="5">
    <location>
        <begin position="1128"/>
        <end position="1150"/>
    </location>
</feature>
<feature type="compositionally biased region" description="Polar residues" evidence="5">
    <location>
        <begin position="1047"/>
        <end position="1073"/>
    </location>
</feature>
<evidence type="ECO:0000313" key="7">
    <source>
        <dbReference type="EMBL" id="CAJ0926672.1"/>
    </source>
</evidence>
<reference evidence="7" key="1">
    <citation type="submission" date="2023-07" db="EMBL/GenBank/DDBJ databases">
        <authorList>
            <person name="Stuckert A."/>
        </authorList>
    </citation>
    <scope>NUCLEOTIDE SEQUENCE</scope>
</reference>
<keyword evidence="8" id="KW-1185">Reference proteome</keyword>
<feature type="region of interest" description="Disordered" evidence="5">
    <location>
        <begin position="156"/>
        <end position="175"/>
    </location>
</feature>
<feature type="compositionally biased region" description="Basic and acidic residues" evidence="5">
    <location>
        <begin position="1093"/>
        <end position="1113"/>
    </location>
</feature>
<dbReference type="InterPro" id="IPR018200">
    <property type="entry name" value="USP_CS"/>
</dbReference>
<feature type="compositionally biased region" description="Basic and acidic residues" evidence="5">
    <location>
        <begin position="1022"/>
        <end position="1034"/>
    </location>
</feature>
<dbReference type="SUPFAM" id="SSF54001">
    <property type="entry name" value="Cysteine proteinases"/>
    <property type="match status" value="1"/>
</dbReference>
<feature type="region of interest" description="Disordered" evidence="5">
    <location>
        <begin position="1"/>
        <end position="20"/>
    </location>
</feature>
<feature type="compositionally biased region" description="Polar residues" evidence="5">
    <location>
        <begin position="1219"/>
        <end position="1234"/>
    </location>
</feature>
<feature type="domain" description="USP" evidence="6">
    <location>
        <begin position="115"/>
        <end position="843"/>
    </location>
</feature>
<evidence type="ECO:0000256" key="4">
    <source>
        <dbReference type="ARBA" id="ARBA00022801"/>
    </source>
</evidence>
<name>A0ABN9KW84_9NEOB</name>
<dbReference type="PROSITE" id="PS00973">
    <property type="entry name" value="USP_2"/>
    <property type="match status" value="1"/>
</dbReference>
<organism evidence="7 8">
    <name type="scientific">Ranitomeya imitator</name>
    <name type="common">mimic poison frog</name>
    <dbReference type="NCBI Taxonomy" id="111125"/>
    <lineage>
        <taxon>Eukaryota</taxon>
        <taxon>Metazoa</taxon>
        <taxon>Chordata</taxon>
        <taxon>Craniata</taxon>
        <taxon>Vertebrata</taxon>
        <taxon>Euteleostomi</taxon>
        <taxon>Amphibia</taxon>
        <taxon>Batrachia</taxon>
        <taxon>Anura</taxon>
        <taxon>Neobatrachia</taxon>
        <taxon>Hyloidea</taxon>
        <taxon>Dendrobatidae</taxon>
        <taxon>Dendrobatinae</taxon>
        <taxon>Ranitomeya</taxon>
    </lineage>
</organism>
<feature type="compositionally biased region" description="Polar residues" evidence="5">
    <location>
        <begin position="986"/>
        <end position="1005"/>
    </location>
</feature>
<comment type="catalytic activity">
    <reaction evidence="1">
        <text>Thiol-dependent hydrolysis of ester, thioester, amide, peptide and isopeptide bonds formed by the C-terminal Gly of ubiquitin (a 76-residue protein attached to proteins as an intracellular targeting signal).</text>
        <dbReference type="EC" id="3.4.19.12"/>
    </reaction>
</comment>
<evidence type="ECO:0000256" key="2">
    <source>
        <dbReference type="ARBA" id="ARBA00012759"/>
    </source>
</evidence>
<feature type="compositionally biased region" description="Basic and acidic residues" evidence="5">
    <location>
        <begin position="66"/>
        <end position="79"/>
    </location>
</feature>
<feature type="compositionally biased region" description="Basic and acidic residues" evidence="5">
    <location>
        <begin position="1"/>
        <end position="13"/>
    </location>
</feature>
<keyword evidence="4" id="KW-0378">Hydrolase</keyword>
<dbReference type="CDD" id="cd02674">
    <property type="entry name" value="Peptidase_C19R"/>
    <property type="match status" value="1"/>
</dbReference>
<evidence type="ECO:0000259" key="6">
    <source>
        <dbReference type="PROSITE" id="PS50235"/>
    </source>
</evidence>
<protein>
    <recommendedName>
        <fullName evidence="2">ubiquitinyl hydrolase 1</fullName>
        <ecNumber evidence="2">3.4.19.12</ecNumber>
    </recommendedName>
</protein>
<dbReference type="InterPro" id="IPR050185">
    <property type="entry name" value="Ub_carboxyl-term_hydrolase"/>
</dbReference>
<evidence type="ECO:0000256" key="1">
    <source>
        <dbReference type="ARBA" id="ARBA00000707"/>
    </source>
</evidence>
<comment type="caution">
    <text evidence="7">The sequence shown here is derived from an EMBL/GenBank/DDBJ whole genome shotgun (WGS) entry which is preliminary data.</text>
</comment>
<evidence type="ECO:0000256" key="5">
    <source>
        <dbReference type="SAM" id="MobiDB-lite"/>
    </source>
</evidence>
<dbReference type="PROSITE" id="PS00972">
    <property type="entry name" value="USP_1"/>
    <property type="match status" value="1"/>
</dbReference>